<keyword evidence="4" id="KW-0378">Hydrolase</keyword>
<feature type="binding site" evidence="3">
    <location>
        <position position="429"/>
    </location>
    <ligand>
        <name>L-glutamate</name>
        <dbReference type="ChEBI" id="CHEBI:29985"/>
    </ligand>
</feature>
<dbReference type="InterPro" id="IPR029055">
    <property type="entry name" value="Ntn_hydrolases_N"/>
</dbReference>
<dbReference type="GO" id="GO:0006751">
    <property type="term" value="P:glutathione catabolic process"/>
    <property type="evidence" value="ECO:0007669"/>
    <property type="project" value="UniProtKB-UniRule"/>
</dbReference>
<evidence type="ECO:0000256" key="2">
    <source>
        <dbReference type="PIRSR" id="PIRSR600101-1"/>
    </source>
</evidence>
<dbReference type="EC" id="3.4.19.13" evidence="4"/>
<gene>
    <name evidence="6" type="ORF">MATL_G00058070</name>
</gene>
<feature type="active site" description="Nucleophile" evidence="2">
    <location>
        <position position="387"/>
    </location>
</feature>
<feature type="signal peptide" evidence="5">
    <location>
        <begin position="1"/>
        <end position="24"/>
    </location>
</feature>
<comment type="catalytic activity">
    <reaction evidence="4">
        <text>glutathione + H2O = L-cysteinylglycine + L-glutamate</text>
        <dbReference type="Rhea" id="RHEA:28807"/>
        <dbReference type="ChEBI" id="CHEBI:15377"/>
        <dbReference type="ChEBI" id="CHEBI:29985"/>
        <dbReference type="ChEBI" id="CHEBI:57925"/>
        <dbReference type="ChEBI" id="CHEBI:61694"/>
        <dbReference type="EC" id="3.4.19.13"/>
    </reaction>
</comment>
<comment type="pathway">
    <text evidence="4">Sulfur metabolism; glutathione metabolism.</text>
</comment>
<dbReference type="Proteomes" id="UP001046870">
    <property type="component" value="Chromosome 4"/>
</dbReference>
<dbReference type="EMBL" id="JAFDVH010000004">
    <property type="protein sequence ID" value="KAG7480618.1"/>
    <property type="molecule type" value="Genomic_DNA"/>
</dbReference>
<organism evidence="6 7">
    <name type="scientific">Megalops atlanticus</name>
    <name type="common">Tarpon</name>
    <name type="synonym">Clupea gigantea</name>
    <dbReference type="NCBI Taxonomy" id="7932"/>
    <lineage>
        <taxon>Eukaryota</taxon>
        <taxon>Metazoa</taxon>
        <taxon>Chordata</taxon>
        <taxon>Craniata</taxon>
        <taxon>Vertebrata</taxon>
        <taxon>Euteleostomi</taxon>
        <taxon>Actinopterygii</taxon>
        <taxon>Neopterygii</taxon>
        <taxon>Teleostei</taxon>
        <taxon>Elopiformes</taxon>
        <taxon>Megalopidae</taxon>
        <taxon>Megalops</taxon>
    </lineage>
</organism>
<dbReference type="InterPro" id="IPR000101">
    <property type="entry name" value="GGT_peptidase"/>
</dbReference>
<dbReference type="InterPro" id="IPR043137">
    <property type="entry name" value="GGT_ssub_C"/>
</dbReference>
<feature type="binding site" evidence="3">
    <location>
        <position position="471"/>
    </location>
    <ligand>
        <name>L-glutamate</name>
        <dbReference type="ChEBI" id="CHEBI:29985"/>
    </ligand>
</feature>
<reference evidence="6" key="1">
    <citation type="submission" date="2021-01" db="EMBL/GenBank/DDBJ databases">
        <authorList>
            <person name="Zahm M."/>
            <person name="Roques C."/>
            <person name="Cabau C."/>
            <person name="Klopp C."/>
            <person name="Donnadieu C."/>
            <person name="Jouanno E."/>
            <person name="Lampietro C."/>
            <person name="Louis A."/>
            <person name="Herpin A."/>
            <person name="Echchiki A."/>
            <person name="Berthelot C."/>
            <person name="Parey E."/>
            <person name="Roest-Crollius H."/>
            <person name="Braasch I."/>
            <person name="Postlethwait J."/>
            <person name="Bobe J."/>
            <person name="Montfort J."/>
            <person name="Bouchez O."/>
            <person name="Begum T."/>
            <person name="Mejri S."/>
            <person name="Adams A."/>
            <person name="Chen W.-J."/>
            <person name="Guiguen Y."/>
        </authorList>
    </citation>
    <scope>NUCLEOTIDE SEQUENCE</scope>
    <source>
        <strain evidence="6">YG-15Mar2019-1</strain>
        <tissue evidence="6">Brain</tissue>
    </source>
</reference>
<feature type="binding site" evidence="3">
    <location>
        <position position="110"/>
    </location>
    <ligand>
        <name>L-glutamate</name>
        <dbReference type="ChEBI" id="CHEBI:29985"/>
    </ligand>
</feature>
<dbReference type="GO" id="GO:0005886">
    <property type="term" value="C:plasma membrane"/>
    <property type="evidence" value="ECO:0007669"/>
    <property type="project" value="TreeGrafter"/>
</dbReference>
<dbReference type="OrthoDB" id="1081007at2759"/>
<dbReference type="Gene3D" id="3.60.20.40">
    <property type="match status" value="1"/>
</dbReference>
<comment type="catalytic activity">
    <reaction evidence="4">
        <text>an N-terminal (5-L-glutamyl)-[peptide] + an alpha-amino acid = 5-L-glutamyl amino acid + an N-terminal L-alpha-aminoacyl-[peptide]</text>
        <dbReference type="Rhea" id="RHEA:23904"/>
        <dbReference type="Rhea" id="RHEA-COMP:9780"/>
        <dbReference type="Rhea" id="RHEA-COMP:9795"/>
        <dbReference type="ChEBI" id="CHEBI:77644"/>
        <dbReference type="ChEBI" id="CHEBI:78597"/>
        <dbReference type="ChEBI" id="CHEBI:78599"/>
        <dbReference type="ChEBI" id="CHEBI:78608"/>
        <dbReference type="EC" id="2.3.2.2"/>
    </reaction>
</comment>
<sequence>MSKAKFVIIIFLVVFLNQPNQYVATVLREHRDLGRFWKEQSSPSGAVATDSKECSDIGREILDEDGSAVDAAIAALLCIPLIHPQSMGLGGGLMFTVMENNGKVRIINSRPTVPKDFNHTLLKECSFKEGKNTGSEWIGVPGEILGYKEAHKLYGTLEWPRLFNKTIELARKGVKVSRILDRHLKNFNKFIEEHPSLCEVLCDENRKVLKLNDTVKYEKLADTLEIIAKEGPDAFYNGTIGRDLIEDIQNAGGTLTMEDLQSFKVNVTAAWNVSIGEYKMFFPPPPSGGALIGLILNVMKGYDPTSDSMKGNQATLTYHRYVEAYKFANGQRKYVRDLKIYPNMSKAQRLVTEEFAKNIRQKIIDSSTHDESYYDVTINKDPLVSGTSHVSVLDKNGMAVSVTSTINHPFGSMVYSDKTGIFLNNQLADFCENVQRTDLIFPGEQPPSSTAPSVLYSKSKRETLVIGGSGGLWITAGMALALMNHLWFGEDLEAAISAPVVFVDFTTTLRFENGFNKTVMDGLREIGHKSDYEYAAEEDVKNVVNAVLKKNDTITAWRQVGQAKDGSWS</sequence>
<proteinExistence type="inferred from homology"/>
<comment type="similarity">
    <text evidence="1">Belongs to the gamma-glutamyltransferase family.</text>
</comment>
<dbReference type="GO" id="GO:0002951">
    <property type="term" value="F:leukotriene-C(4) hydrolase"/>
    <property type="evidence" value="ECO:0007669"/>
    <property type="project" value="TreeGrafter"/>
</dbReference>
<keyword evidence="5" id="KW-0732">Signal</keyword>
<accession>A0A9D3Q6F8</accession>
<dbReference type="Gene3D" id="1.10.246.130">
    <property type="match status" value="1"/>
</dbReference>
<comment type="catalytic activity">
    <reaction evidence="4">
        <text>an S-substituted glutathione + H2O = an S-substituted L-cysteinylglycine + L-glutamate</text>
        <dbReference type="Rhea" id="RHEA:59468"/>
        <dbReference type="ChEBI" id="CHEBI:15377"/>
        <dbReference type="ChEBI" id="CHEBI:29985"/>
        <dbReference type="ChEBI" id="CHEBI:90779"/>
        <dbReference type="ChEBI" id="CHEBI:143103"/>
        <dbReference type="EC" id="3.4.19.13"/>
    </reaction>
</comment>
<dbReference type="PRINTS" id="PR01210">
    <property type="entry name" value="GGTRANSPTASE"/>
</dbReference>
<feature type="binding site" evidence="3">
    <location>
        <begin position="405"/>
        <end position="407"/>
    </location>
    <ligand>
        <name>L-glutamate</name>
        <dbReference type="ChEBI" id="CHEBI:29985"/>
    </ligand>
</feature>
<dbReference type="FunFam" id="1.10.246.130:FF:000001">
    <property type="entry name" value="Gamma-glutamyltransferase 5 isoform 1"/>
    <property type="match status" value="1"/>
</dbReference>
<evidence type="ECO:0000256" key="1">
    <source>
        <dbReference type="ARBA" id="ARBA00009381"/>
    </source>
</evidence>
<dbReference type="GO" id="GO:1901750">
    <property type="term" value="P:leukotriene D4 biosynthetic process"/>
    <property type="evidence" value="ECO:0007669"/>
    <property type="project" value="TreeGrafter"/>
</dbReference>
<keyword evidence="4" id="KW-0808">Transferase</keyword>
<evidence type="ECO:0000313" key="6">
    <source>
        <dbReference type="EMBL" id="KAG7480618.1"/>
    </source>
</evidence>
<dbReference type="GO" id="GO:0006954">
    <property type="term" value="P:inflammatory response"/>
    <property type="evidence" value="ECO:0007669"/>
    <property type="project" value="TreeGrafter"/>
</dbReference>
<dbReference type="InterPro" id="IPR043138">
    <property type="entry name" value="GGT_lsub"/>
</dbReference>
<keyword evidence="7" id="KW-1185">Reference proteome</keyword>
<dbReference type="PANTHER" id="PTHR11686:SF19">
    <property type="entry name" value="GLUTATHIONE HYDROLASE 5 PROENZYME"/>
    <property type="match status" value="1"/>
</dbReference>
<feature type="chain" id="PRO_5039557284" description="Glutathione hydrolase" evidence="5">
    <location>
        <begin position="25"/>
        <end position="569"/>
    </location>
</feature>
<protein>
    <recommendedName>
        <fullName evidence="4">Glutathione hydrolase</fullName>
        <ecNumber evidence="4">2.3.2.2</ecNumber>
        <ecNumber evidence="4">3.4.19.13</ecNumber>
    </recommendedName>
    <alternativeName>
        <fullName evidence="4">Gamma-glutamyltransferase</fullName>
    </alternativeName>
    <alternativeName>
        <fullName evidence="4">Gamma-glutamyltranspeptidase</fullName>
    </alternativeName>
</protein>
<dbReference type="PANTHER" id="PTHR11686">
    <property type="entry name" value="GAMMA GLUTAMYL TRANSPEPTIDASE"/>
    <property type="match status" value="1"/>
</dbReference>
<evidence type="ECO:0000256" key="5">
    <source>
        <dbReference type="SAM" id="SignalP"/>
    </source>
</evidence>
<dbReference type="GO" id="GO:0103068">
    <property type="term" value="F:leukotriene C4 gamma-glutamyl transferase activity"/>
    <property type="evidence" value="ECO:0007669"/>
    <property type="project" value="UniProtKB-EC"/>
</dbReference>
<dbReference type="Pfam" id="PF01019">
    <property type="entry name" value="G_glu_transpept"/>
    <property type="match status" value="1"/>
</dbReference>
<feature type="binding site" evidence="3">
    <location>
        <begin position="448"/>
        <end position="449"/>
    </location>
    <ligand>
        <name>L-glutamate</name>
        <dbReference type="ChEBI" id="CHEBI:29985"/>
    </ligand>
</feature>
<dbReference type="SUPFAM" id="SSF56235">
    <property type="entry name" value="N-terminal nucleophile aminohydrolases (Ntn hydrolases)"/>
    <property type="match status" value="1"/>
</dbReference>
<evidence type="ECO:0000256" key="4">
    <source>
        <dbReference type="RuleBase" id="RU368068"/>
    </source>
</evidence>
<dbReference type="EC" id="2.3.2.2" evidence="4"/>
<comment type="caution">
    <text evidence="6">The sequence shown here is derived from an EMBL/GenBank/DDBJ whole genome shotgun (WGS) entry which is preliminary data.</text>
</comment>
<keyword evidence="4" id="KW-0012">Acyltransferase</keyword>
<name>A0A9D3Q6F8_MEGAT</name>
<comment type="function">
    <text evidence="4">Cleaves the gamma-glutamyl peptide bond of glutathione and glutathione conjugates.</text>
</comment>
<evidence type="ECO:0000256" key="3">
    <source>
        <dbReference type="PIRSR" id="PIRSR600101-2"/>
    </source>
</evidence>
<dbReference type="GO" id="GO:0036374">
    <property type="term" value="F:glutathione hydrolase activity"/>
    <property type="evidence" value="ECO:0007669"/>
    <property type="project" value="UniProtKB-UniRule"/>
</dbReference>
<evidence type="ECO:0000313" key="7">
    <source>
        <dbReference type="Proteomes" id="UP001046870"/>
    </source>
</evidence>
<dbReference type="AlphaFoldDB" id="A0A9D3Q6F8"/>
<comment type="subcellular location">
    <subcellularLocation>
        <location evidence="4">Membrane</location>
        <topology evidence="4">Single-pass type II membrane protein</topology>
    </subcellularLocation>
</comment>